<dbReference type="AlphaFoldDB" id="A0A9J5WYM2"/>
<comment type="caution">
    <text evidence="1">The sequence shown here is derived from an EMBL/GenBank/DDBJ whole genome shotgun (WGS) entry which is preliminary data.</text>
</comment>
<dbReference type="Proteomes" id="UP000824120">
    <property type="component" value="Chromosome 10"/>
</dbReference>
<evidence type="ECO:0000313" key="1">
    <source>
        <dbReference type="EMBL" id="KAG5580048.1"/>
    </source>
</evidence>
<evidence type="ECO:0000313" key="2">
    <source>
        <dbReference type="Proteomes" id="UP000824120"/>
    </source>
</evidence>
<accession>A0A9J5WYM2</accession>
<dbReference type="EMBL" id="JACXVP010000010">
    <property type="protein sequence ID" value="KAG5580048.1"/>
    <property type="molecule type" value="Genomic_DNA"/>
</dbReference>
<name>A0A9J5WYM2_SOLCO</name>
<gene>
    <name evidence="1" type="ORF">H5410_050675</name>
</gene>
<feature type="non-terminal residue" evidence="1">
    <location>
        <position position="69"/>
    </location>
</feature>
<organism evidence="1 2">
    <name type="scientific">Solanum commersonii</name>
    <name type="common">Commerson's wild potato</name>
    <name type="synonym">Commerson's nightshade</name>
    <dbReference type="NCBI Taxonomy" id="4109"/>
    <lineage>
        <taxon>Eukaryota</taxon>
        <taxon>Viridiplantae</taxon>
        <taxon>Streptophyta</taxon>
        <taxon>Embryophyta</taxon>
        <taxon>Tracheophyta</taxon>
        <taxon>Spermatophyta</taxon>
        <taxon>Magnoliopsida</taxon>
        <taxon>eudicotyledons</taxon>
        <taxon>Gunneridae</taxon>
        <taxon>Pentapetalae</taxon>
        <taxon>asterids</taxon>
        <taxon>lamiids</taxon>
        <taxon>Solanales</taxon>
        <taxon>Solanaceae</taxon>
        <taxon>Solanoideae</taxon>
        <taxon>Solaneae</taxon>
        <taxon>Solanum</taxon>
    </lineage>
</organism>
<protein>
    <submittedName>
        <fullName evidence="1">Uncharacterized protein</fullName>
    </submittedName>
</protein>
<sequence>GHQGFATALKLDIRTHIGHPHLSNLADDTLIFYAANVKQLMNLRVILVLFERVSGLPINWRKSSFFPNN</sequence>
<proteinExistence type="predicted"/>
<dbReference type="OrthoDB" id="1938625at2759"/>
<keyword evidence="2" id="KW-1185">Reference proteome</keyword>
<reference evidence="1 2" key="1">
    <citation type="submission" date="2020-09" db="EMBL/GenBank/DDBJ databases">
        <title>De no assembly of potato wild relative species, Solanum commersonii.</title>
        <authorList>
            <person name="Cho K."/>
        </authorList>
    </citation>
    <scope>NUCLEOTIDE SEQUENCE [LARGE SCALE GENOMIC DNA]</scope>
    <source>
        <strain evidence="1">LZ3.2</strain>
        <tissue evidence="1">Leaf</tissue>
    </source>
</reference>